<dbReference type="PROSITE" id="PS51257">
    <property type="entry name" value="PROKAR_LIPOPROTEIN"/>
    <property type="match status" value="1"/>
</dbReference>
<dbReference type="PANTHER" id="PTHR36933:SF1">
    <property type="entry name" value="SLL0788 PROTEIN"/>
    <property type="match status" value="1"/>
</dbReference>
<organism evidence="4 5">
    <name type="scientific">Paenarthrobacter nitroguajacolicus</name>
    <name type="common">Arthrobacter nitroguajacolicus</name>
    <dbReference type="NCBI Taxonomy" id="211146"/>
    <lineage>
        <taxon>Bacteria</taxon>
        <taxon>Bacillati</taxon>
        <taxon>Actinomycetota</taxon>
        <taxon>Actinomycetes</taxon>
        <taxon>Micrococcales</taxon>
        <taxon>Micrococcaceae</taxon>
        <taxon>Paenarthrobacter</taxon>
    </lineage>
</organism>
<evidence type="ECO:0000256" key="2">
    <source>
        <dbReference type="SAM" id="SignalP"/>
    </source>
</evidence>
<comment type="caution">
    <text evidence="4">The sequence shown here is derived from an EMBL/GenBank/DDBJ whole genome shotgun (WGS) entry which is preliminary data.</text>
</comment>
<proteinExistence type="predicted"/>
<evidence type="ECO:0000256" key="1">
    <source>
        <dbReference type="SAM" id="MobiDB-lite"/>
    </source>
</evidence>
<dbReference type="OrthoDB" id="26872at2"/>
<dbReference type="EMBL" id="VNFK01000009">
    <property type="protein sequence ID" value="TVU62005.1"/>
    <property type="molecule type" value="Genomic_DNA"/>
</dbReference>
<feature type="compositionally biased region" description="Low complexity" evidence="1">
    <location>
        <begin position="43"/>
        <end position="55"/>
    </location>
</feature>
<sequence>MNTKKFLPLAATAVAAVVALAGCGAAGGSSSSGTSTPGMDHGSSSASASSPATASDHNSADVTFAQMMIPHHTQAVEMSDMILKKQDIPAEVTALATRIKDAQGPEIEKMTGWLKGWGEPTQMPTGHSMDGMMGAEDMTKLEAAQGVEAAKLFLTQMIAHHQGAVTMAKTETTDGKDTAAVQLSKDIVSAQETEIQEMQTLLATL</sequence>
<protein>
    <submittedName>
        <fullName evidence="4">DUF305 domain-containing protein</fullName>
    </submittedName>
</protein>
<dbReference type="Pfam" id="PF03713">
    <property type="entry name" value="DUF305"/>
    <property type="match status" value="1"/>
</dbReference>
<dbReference type="InterPro" id="IPR012347">
    <property type="entry name" value="Ferritin-like"/>
</dbReference>
<feature type="domain" description="DUF305" evidence="3">
    <location>
        <begin position="61"/>
        <end position="202"/>
    </location>
</feature>
<dbReference type="InterPro" id="IPR005183">
    <property type="entry name" value="DUF305_CopM-like"/>
</dbReference>
<dbReference type="PANTHER" id="PTHR36933">
    <property type="entry name" value="SLL0788 PROTEIN"/>
    <property type="match status" value="1"/>
</dbReference>
<feature type="region of interest" description="Disordered" evidence="1">
    <location>
        <begin position="27"/>
        <end position="57"/>
    </location>
</feature>
<dbReference type="RefSeq" id="WP_144651172.1">
    <property type="nucleotide sequence ID" value="NZ_VNFK01000009.1"/>
</dbReference>
<dbReference type="Gene3D" id="1.20.1260.10">
    <property type="match status" value="1"/>
</dbReference>
<feature type="compositionally biased region" description="Low complexity" evidence="1">
    <location>
        <begin position="27"/>
        <end position="36"/>
    </location>
</feature>
<feature type="signal peptide" evidence="2">
    <location>
        <begin position="1"/>
        <end position="21"/>
    </location>
</feature>
<reference evidence="4 5" key="1">
    <citation type="submission" date="2019-07" db="EMBL/GenBank/DDBJ databases">
        <title>Diversity of Bacteria from Kongsfjorden, Arctic.</title>
        <authorList>
            <person name="Yu Y."/>
        </authorList>
    </citation>
    <scope>NUCLEOTIDE SEQUENCE [LARGE SCALE GENOMIC DNA]</scope>
    <source>
        <strain evidence="4 5">SM1928</strain>
    </source>
</reference>
<feature type="chain" id="PRO_5039121373" evidence="2">
    <location>
        <begin position="22"/>
        <end position="205"/>
    </location>
</feature>
<evidence type="ECO:0000259" key="3">
    <source>
        <dbReference type="Pfam" id="PF03713"/>
    </source>
</evidence>
<name>A0A558GYU3_PAENT</name>
<dbReference type="AlphaFoldDB" id="A0A558GYU3"/>
<evidence type="ECO:0000313" key="5">
    <source>
        <dbReference type="Proteomes" id="UP000316500"/>
    </source>
</evidence>
<keyword evidence="2" id="KW-0732">Signal</keyword>
<accession>A0A558GYU3</accession>
<dbReference type="Proteomes" id="UP000316500">
    <property type="component" value="Unassembled WGS sequence"/>
</dbReference>
<gene>
    <name evidence="4" type="ORF">FQP90_13140</name>
</gene>
<evidence type="ECO:0000313" key="4">
    <source>
        <dbReference type="EMBL" id="TVU62005.1"/>
    </source>
</evidence>